<dbReference type="InterPro" id="IPR036691">
    <property type="entry name" value="Endo/exonu/phosph_ase_sf"/>
</dbReference>
<dbReference type="PANTHER" id="PTHR31635">
    <property type="entry name" value="REVERSE TRANSCRIPTASE DOMAIN-CONTAINING PROTEIN-RELATED"/>
    <property type="match status" value="1"/>
</dbReference>
<evidence type="ECO:0000313" key="3">
    <source>
        <dbReference type="Proteomes" id="UP000264800"/>
    </source>
</evidence>
<dbReference type="GO" id="GO:0003824">
    <property type="term" value="F:catalytic activity"/>
    <property type="evidence" value="ECO:0007669"/>
    <property type="project" value="InterPro"/>
</dbReference>
<dbReference type="STRING" id="37003.ENSKMAP00000029997"/>
<organism evidence="2 3">
    <name type="scientific">Kryptolebias marmoratus</name>
    <name type="common">Mangrove killifish</name>
    <name type="synonym">Rivulus marmoratus</name>
    <dbReference type="NCBI Taxonomy" id="37003"/>
    <lineage>
        <taxon>Eukaryota</taxon>
        <taxon>Metazoa</taxon>
        <taxon>Chordata</taxon>
        <taxon>Craniata</taxon>
        <taxon>Vertebrata</taxon>
        <taxon>Euteleostomi</taxon>
        <taxon>Actinopterygii</taxon>
        <taxon>Neopterygii</taxon>
        <taxon>Teleostei</taxon>
        <taxon>Neoteleostei</taxon>
        <taxon>Acanthomorphata</taxon>
        <taxon>Ovalentaria</taxon>
        <taxon>Atherinomorphae</taxon>
        <taxon>Cyprinodontiformes</taxon>
        <taxon>Rivulidae</taxon>
        <taxon>Kryptolebias</taxon>
    </lineage>
</organism>
<reference evidence="2" key="1">
    <citation type="submission" date="2025-08" db="UniProtKB">
        <authorList>
            <consortium name="Ensembl"/>
        </authorList>
    </citation>
    <scope>IDENTIFICATION</scope>
</reference>
<dbReference type="SUPFAM" id="SSF56219">
    <property type="entry name" value="DNase I-like"/>
    <property type="match status" value="1"/>
</dbReference>
<dbReference type="CDD" id="cd01650">
    <property type="entry name" value="RT_nLTR_like"/>
    <property type="match status" value="1"/>
</dbReference>
<dbReference type="Pfam" id="PF00078">
    <property type="entry name" value="RVT_1"/>
    <property type="match status" value="1"/>
</dbReference>
<protein>
    <recommendedName>
        <fullName evidence="1">Reverse transcriptase domain-containing protein</fullName>
    </recommendedName>
</protein>
<evidence type="ECO:0000313" key="2">
    <source>
        <dbReference type="Ensembl" id="ENSKMAP00000029997.1"/>
    </source>
</evidence>
<evidence type="ECO:0000259" key="1">
    <source>
        <dbReference type="PROSITE" id="PS50878"/>
    </source>
</evidence>
<dbReference type="InterPro" id="IPR005135">
    <property type="entry name" value="Endo/exonuclease/phosphatase"/>
</dbReference>
<proteinExistence type="predicted"/>
<name>A0A3Q3H395_KRYMA</name>
<dbReference type="SUPFAM" id="SSF56672">
    <property type="entry name" value="DNA/RNA polymerases"/>
    <property type="match status" value="1"/>
</dbReference>
<dbReference type="OMA" id="WEEICIG"/>
<dbReference type="Gene3D" id="3.60.10.10">
    <property type="entry name" value="Endonuclease/exonuclease/phosphatase"/>
    <property type="match status" value="1"/>
</dbReference>
<dbReference type="CDD" id="cd09076">
    <property type="entry name" value="L1-EN"/>
    <property type="match status" value="1"/>
</dbReference>
<dbReference type="GeneTree" id="ENSGT00940000163630"/>
<dbReference type="Ensembl" id="ENSKMAT00000030367.1">
    <property type="protein sequence ID" value="ENSKMAP00000029997.1"/>
    <property type="gene ID" value="ENSKMAG00000022168.1"/>
</dbReference>
<accession>A0A3Q3H395</accession>
<sequence length="1252" mass="143731">MSGSLRIVTWNVQGLGHVIKKKKVLTFLKKNTLDIALLQETRLSATEHLKLKRDWVGNVYFSAHSQNKKGTAILIHKNLPFILEHEEKDSEGRFILITGSIHGQHITILNVYAPNDDSPQFISRMILLFNHHCKGIGFLAGDFNCVMNASLDRSSAAKLPNPKASAVLKNLCTDTGLIDIWRHLHPKTRDYTFYSHPHNSYSRLDYFFIPKSLLHLVQSCNLDPIVLSDHAPVFLSVDPVLRMSRTFTWKFNTSFLDNEPFRNFVRNNLLQFWLDNKESPVSSAMIWDAAKATLRGYLISYCSHQKAARAERRNNLEKEVIRLEQIHKQSPILSNLKALMAVKSELNIDYTRQVQKLLLYTKQKYYEFGNKPSRMLSHLLKNQNNSRLINMIRTQNEDVSYDPKIINSTFRDFYTSLYNTDMADPEDITSYLSNISLPSVTGEDRAFLDAAITPEEVWAAIKSMPNGKCPGPDGFPLEFFKSFWPEIQPILMPAVNDILRNGIPPSWRHASISLLLKEGKSPLDCSSFRPISLLNVDYKIVAKVLARRLENILPKIINPDQAGFIKMRYGTDNIRRVLNVVQYLNTHKKPAVIVSLDAEKAFDRVEWQFLFQVLHKFGLGPNFINLVKSFYSDPTASVNTNGLMSEPFKIHRGCRQGCPLSPLLFTLFIEPLAEIIRTNPDVSGINIGGRNHVISLFADDVLLYMCNPEKSIPAILESMATFSALSGYKINLGKSVATPFGIPSENLTQSPFQLSMRGFKYLGISVPPDLNNLFGANYSPLIQKIKHDLIKWAPLPSSFLGRINIIKMNILPRLNYLYQNLPCYLSPAHFKSLNSHLSRFVWNYKHPRVKFSTLTKPKHLGGLSLPSLQLYYWAAQLKIISNWFMNRCNSLWLDLESQSCLPSKLNSLFFISGIDQIPHLRSNFIVYNTLLAWRDVKKYLNISPTLSSWSSLTLNPDLPAEIRNIGLSEWSSRGLSIIMDILDSDSVKSFEQIKADFNISNRDFYKYLQIRHFVNSLRRTGALRTRLSELENIIVMTKSPKGLISKIYSLLSGSDSSAYDAMKLVWEHDLGLKFDLADWEEICIGIFPSCTSISIHEQNFKFFYRTYYTPVRLRRMFPDTSDLCCKCKTHRGTFIHLFWSCNRIQVFWKAVHLMIQEIFGKRFPLTPSFCLFNHTSEILYNADTKHLLVTLLFLAKKCILLRWLAPQAPTVDMWISQISDIVLVEKLTHDLHQRSDRFWGIWDPIQSFLQRL</sequence>
<dbReference type="PANTHER" id="PTHR31635:SF196">
    <property type="entry name" value="REVERSE TRANSCRIPTASE DOMAIN-CONTAINING PROTEIN-RELATED"/>
    <property type="match status" value="1"/>
</dbReference>
<reference evidence="2" key="2">
    <citation type="submission" date="2025-09" db="UniProtKB">
        <authorList>
            <consortium name="Ensembl"/>
        </authorList>
    </citation>
    <scope>IDENTIFICATION</scope>
</reference>
<feature type="domain" description="Reverse transcriptase" evidence="1">
    <location>
        <begin position="496"/>
        <end position="766"/>
    </location>
</feature>
<dbReference type="Pfam" id="PF03372">
    <property type="entry name" value="Exo_endo_phos"/>
    <property type="match status" value="1"/>
</dbReference>
<dbReference type="InterPro" id="IPR000477">
    <property type="entry name" value="RT_dom"/>
</dbReference>
<dbReference type="InterPro" id="IPR043502">
    <property type="entry name" value="DNA/RNA_pol_sf"/>
</dbReference>
<dbReference type="Proteomes" id="UP000264800">
    <property type="component" value="Unplaced"/>
</dbReference>
<dbReference type="AlphaFoldDB" id="A0A3Q3H395"/>
<keyword evidence="3" id="KW-1185">Reference proteome</keyword>
<dbReference type="PROSITE" id="PS50878">
    <property type="entry name" value="RT_POL"/>
    <property type="match status" value="1"/>
</dbReference>